<dbReference type="Proteomes" id="UP001329825">
    <property type="component" value="Chromosome 10"/>
</dbReference>
<feature type="region of interest" description="Disordered" evidence="1">
    <location>
        <begin position="49"/>
        <end position="170"/>
    </location>
</feature>
<keyword evidence="3" id="KW-1185">Reference proteome</keyword>
<accession>A0ABZ1D881</accession>
<evidence type="ECO:0000313" key="3">
    <source>
        <dbReference type="Proteomes" id="UP001329825"/>
    </source>
</evidence>
<evidence type="ECO:0000256" key="1">
    <source>
        <dbReference type="SAM" id="MobiDB-lite"/>
    </source>
</evidence>
<feature type="region of interest" description="Disordered" evidence="1">
    <location>
        <begin position="1"/>
        <end position="22"/>
    </location>
</feature>
<feature type="compositionally biased region" description="Polar residues" evidence="1">
    <location>
        <begin position="158"/>
        <end position="170"/>
    </location>
</feature>
<protein>
    <submittedName>
        <fullName evidence="2">Uncharacterized protein</fullName>
    </submittedName>
</protein>
<reference evidence="2 3" key="1">
    <citation type="submission" date="2024-01" db="EMBL/GenBank/DDBJ databases">
        <title>Comparative genomics of Cryptococcus and Kwoniella reveals pathogenesis evolution and contrasting modes of karyotype evolution via chromosome fusion or intercentromeric recombination.</title>
        <authorList>
            <person name="Coelho M.A."/>
            <person name="David-Palma M."/>
            <person name="Shea T."/>
            <person name="Bowers K."/>
            <person name="McGinley-Smith S."/>
            <person name="Mohammad A.W."/>
            <person name="Gnirke A."/>
            <person name="Yurkov A.M."/>
            <person name="Nowrousian M."/>
            <person name="Sun S."/>
            <person name="Cuomo C.A."/>
            <person name="Heitman J."/>
        </authorList>
    </citation>
    <scope>NUCLEOTIDE SEQUENCE [LARGE SCALE GENOMIC DNA]</scope>
    <source>
        <strain evidence="2">CBS 11374</strain>
    </source>
</reference>
<sequence>MAFSSLADELEEDLEDDHLHSDFGPGIGIGQSLAAEFGLEYTLNEGEEGVDHVQGSLDPESQHQTTPPNQFQNLPLPSLHTPTHQNSKKRNGKSSNSYSPTISDDISPDRGIDSDLELESELNDRHSFSPPDHRDHHRDHNLDEVDGNNPWEGYTINPVRNENTHNQSSSISLGQIRKDQLQELNPLIVLSETLALNSRFLSSLKQLDHSSGDSMNYHHGYGSIEDRLHKHLDRMLDIERRRDESMRELGVMNREAGGSGIGIGKTTGGFDHNVILEEDDDDEDEDEEDEISKIGWTGELDMIATNEFNYPSNGSINIDKDKYDRVETAYFDSWDGSFTHQHCVLPSYPSNNSTSLATLTPSTSTTSATPTGIPLLPRLIHLVQSDTTSLLISLQHLSDSLHTSSSLNTSLTRQIRGIRSSVESWRERETIEDEARKKIEEWEESRVRDGLKGQNMKDKLHIECFEFEKNLEAWYKRLEACKRSLSTEIR</sequence>
<organism evidence="2 3">
    <name type="scientific">Kwoniella shivajii</name>
    <dbReference type="NCBI Taxonomy" id="564305"/>
    <lineage>
        <taxon>Eukaryota</taxon>
        <taxon>Fungi</taxon>
        <taxon>Dikarya</taxon>
        <taxon>Basidiomycota</taxon>
        <taxon>Agaricomycotina</taxon>
        <taxon>Tremellomycetes</taxon>
        <taxon>Tremellales</taxon>
        <taxon>Cryptococcaceae</taxon>
        <taxon>Kwoniella</taxon>
    </lineage>
</organism>
<gene>
    <name evidence="2" type="ORF">IL334_006999</name>
</gene>
<proteinExistence type="predicted"/>
<dbReference type="GeneID" id="87959129"/>
<dbReference type="EMBL" id="CP141890">
    <property type="protein sequence ID" value="WRT70006.1"/>
    <property type="molecule type" value="Genomic_DNA"/>
</dbReference>
<feature type="compositionally biased region" description="Basic and acidic residues" evidence="1">
    <location>
        <begin position="122"/>
        <end position="143"/>
    </location>
</feature>
<evidence type="ECO:0000313" key="2">
    <source>
        <dbReference type="EMBL" id="WRT70006.1"/>
    </source>
</evidence>
<feature type="compositionally biased region" description="Polar residues" evidence="1">
    <location>
        <begin position="62"/>
        <end position="85"/>
    </location>
</feature>
<name>A0ABZ1D881_9TREE</name>
<dbReference type="RefSeq" id="XP_062794745.1">
    <property type="nucleotide sequence ID" value="XM_062938694.1"/>
</dbReference>